<keyword evidence="3" id="KW-1185">Reference proteome</keyword>
<keyword evidence="1" id="KW-0732">Signal</keyword>
<proteinExistence type="predicted"/>
<evidence type="ECO:0000313" key="2">
    <source>
        <dbReference type="EMBL" id="KAI1706008.1"/>
    </source>
</evidence>
<protein>
    <submittedName>
        <fullName evidence="2">Uncharacterized protein</fullName>
    </submittedName>
</protein>
<gene>
    <name evidence="2" type="ORF">DdX_13235</name>
</gene>
<feature type="chain" id="PRO_5042228728" evidence="1">
    <location>
        <begin position="25"/>
        <end position="69"/>
    </location>
</feature>
<dbReference type="EMBL" id="JAKKPZ010000051">
    <property type="protein sequence ID" value="KAI1706008.1"/>
    <property type="molecule type" value="Genomic_DNA"/>
</dbReference>
<evidence type="ECO:0000313" key="3">
    <source>
        <dbReference type="Proteomes" id="UP001201812"/>
    </source>
</evidence>
<evidence type="ECO:0000256" key="1">
    <source>
        <dbReference type="SAM" id="SignalP"/>
    </source>
</evidence>
<name>A0AAD4MU62_9BILA</name>
<comment type="caution">
    <text evidence="2">The sequence shown here is derived from an EMBL/GenBank/DDBJ whole genome shotgun (WGS) entry which is preliminary data.</text>
</comment>
<dbReference type="Proteomes" id="UP001201812">
    <property type="component" value="Unassembled WGS sequence"/>
</dbReference>
<reference evidence="2" key="1">
    <citation type="submission" date="2022-01" db="EMBL/GenBank/DDBJ databases">
        <title>Genome Sequence Resource for Two Populations of Ditylenchus destructor, the Migratory Endoparasitic Phytonematode.</title>
        <authorList>
            <person name="Zhang H."/>
            <person name="Lin R."/>
            <person name="Xie B."/>
        </authorList>
    </citation>
    <scope>NUCLEOTIDE SEQUENCE</scope>
    <source>
        <strain evidence="2">BazhouSP</strain>
    </source>
</reference>
<sequence length="69" mass="7495">MSKISGIVWVFAIVYLALIYSANGELFFDGMGNVGPSLSILPPGAVPQTKAFNNFGNFDGYSNMFGRRK</sequence>
<feature type="signal peptide" evidence="1">
    <location>
        <begin position="1"/>
        <end position="24"/>
    </location>
</feature>
<organism evidence="2 3">
    <name type="scientific">Ditylenchus destructor</name>
    <dbReference type="NCBI Taxonomy" id="166010"/>
    <lineage>
        <taxon>Eukaryota</taxon>
        <taxon>Metazoa</taxon>
        <taxon>Ecdysozoa</taxon>
        <taxon>Nematoda</taxon>
        <taxon>Chromadorea</taxon>
        <taxon>Rhabditida</taxon>
        <taxon>Tylenchina</taxon>
        <taxon>Tylenchomorpha</taxon>
        <taxon>Sphaerularioidea</taxon>
        <taxon>Anguinidae</taxon>
        <taxon>Anguininae</taxon>
        <taxon>Ditylenchus</taxon>
    </lineage>
</organism>
<accession>A0AAD4MU62</accession>
<dbReference type="AlphaFoldDB" id="A0AAD4MU62"/>